<evidence type="ECO:0000313" key="1">
    <source>
        <dbReference type="EMBL" id="PZO76989.1"/>
    </source>
</evidence>
<gene>
    <name evidence="1" type="ORF">DI640_00885</name>
</gene>
<dbReference type="EMBL" id="QFMX01000001">
    <property type="protein sequence ID" value="PZO76989.1"/>
    <property type="molecule type" value="Genomic_DNA"/>
</dbReference>
<organism evidence="1 2">
    <name type="scientific">Sphingomonas taxi</name>
    <dbReference type="NCBI Taxonomy" id="1549858"/>
    <lineage>
        <taxon>Bacteria</taxon>
        <taxon>Pseudomonadati</taxon>
        <taxon>Pseudomonadota</taxon>
        <taxon>Alphaproteobacteria</taxon>
        <taxon>Sphingomonadales</taxon>
        <taxon>Sphingomonadaceae</taxon>
        <taxon>Sphingomonas</taxon>
    </lineage>
</organism>
<dbReference type="AlphaFoldDB" id="A0A2W4ZAP6"/>
<dbReference type="Proteomes" id="UP000249555">
    <property type="component" value="Unassembled WGS sequence"/>
</dbReference>
<comment type="caution">
    <text evidence="1">The sequence shown here is derived from an EMBL/GenBank/DDBJ whole genome shotgun (WGS) entry which is preliminary data.</text>
</comment>
<sequence>MFDRAYILDQMAADVFRSLSSRQPSFRCCGTGKVFITGVMHRLTLRNRTHAETMAIRRTR</sequence>
<accession>A0A2W4ZAP6</accession>
<name>A0A2W4ZAP6_9SPHN</name>
<reference evidence="1 2" key="1">
    <citation type="submission" date="2017-08" db="EMBL/GenBank/DDBJ databases">
        <title>Infants hospitalized years apart are colonized by the same room-sourced microbial strains.</title>
        <authorList>
            <person name="Brooks B."/>
            <person name="Olm M.R."/>
            <person name="Firek B.A."/>
            <person name="Baker R."/>
            <person name="Thomas B.C."/>
            <person name="Morowitz M.J."/>
            <person name="Banfield J.F."/>
        </authorList>
    </citation>
    <scope>NUCLEOTIDE SEQUENCE [LARGE SCALE GENOMIC DNA]</scope>
    <source>
        <strain evidence="1">S2_018_000_R3_119</strain>
    </source>
</reference>
<proteinExistence type="predicted"/>
<protein>
    <submittedName>
        <fullName evidence="1">Uncharacterized protein</fullName>
    </submittedName>
</protein>
<evidence type="ECO:0000313" key="2">
    <source>
        <dbReference type="Proteomes" id="UP000249555"/>
    </source>
</evidence>